<dbReference type="PANTHER" id="PTHR43061:SF1">
    <property type="entry name" value="GTP DIPHOSPHOKINASE RSH1, CHLOROPLASTIC-RELATED"/>
    <property type="match status" value="1"/>
</dbReference>
<evidence type="ECO:0000313" key="2">
    <source>
        <dbReference type="Proteomes" id="UP000503405"/>
    </source>
</evidence>
<sequence length="248" mass="28973">MAKESRVVQLQTDLLNMGYIDSLKALNWMISIMNSGNGYKRHDGRHYYYHLVDVTQDLINHGITDEVTITACILHDAIEDVPYITYETVKSLFGQEVADVVQGVTKNPDINYKEDREAFKEYLKVILNNWRMLLVKTVDRKNNMGTLKDASPEKELRQALETEEYFLPLFKEGRKRYPEFARFFHSAKTSLMPHIIKIKQHHKQMEQIKELLENSKLVYTVGGNETMAKEYDILLYHIDLISRGLKND</sequence>
<evidence type="ECO:0000313" key="1">
    <source>
        <dbReference type="EMBL" id="QIW89776.1"/>
    </source>
</evidence>
<reference evidence="1 2" key="1">
    <citation type="submission" date="2020-03" db="EMBL/GenBank/DDBJ databases">
        <authorList>
            <person name="Skorynina A."/>
            <person name="Kazantseva O."/>
            <person name="Baycher S."/>
            <person name="Piligrimova E."/>
            <person name="Kuliabin V."/>
            <person name="Shadrin A."/>
        </authorList>
    </citation>
    <scope>NUCLEOTIDE SEQUENCE [LARGE SCALE GENOMIC DNA]</scope>
</reference>
<protein>
    <submittedName>
        <fullName evidence="1">SpoT-like bifunctional (P)ppGpp synthase/hydrolase</fullName>
    </submittedName>
</protein>
<keyword evidence="1" id="KW-0378">Hydrolase</keyword>
<dbReference type="Pfam" id="PF13328">
    <property type="entry name" value="HD_4"/>
    <property type="match status" value="1"/>
</dbReference>
<dbReference type="Gene3D" id="1.10.3210.10">
    <property type="entry name" value="Hypothetical protein af1432"/>
    <property type="match status" value="1"/>
</dbReference>
<dbReference type="SUPFAM" id="SSF109604">
    <property type="entry name" value="HD-domain/PDEase-like"/>
    <property type="match status" value="1"/>
</dbReference>
<dbReference type="Proteomes" id="UP000503405">
    <property type="component" value="Segment"/>
</dbReference>
<keyword evidence="2" id="KW-1185">Reference proteome</keyword>
<dbReference type="GO" id="GO:0016787">
    <property type="term" value="F:hydrolase activity"/>
    <property type="evidence" value="ECO:0007669"/>
    <property type="project" value="UniProtKB-KW"/>
</dbReference>
<organism evidence="1 2">
    <name type="scientific">Bacillus phage Izhevsk</name>
    <dbReference type="NCBI Taxonomy" id="2724322"/>
    <lineage>
        <taxon>Viruses</taxon>
        <taxon>Duplodnaviria</taxon>
        <taxon>Heunggongvirae</taxon>
        <taxon>Uroviricota</taxon>
        <taxon>Caudoviricetes</taxon>
        <taxon>Joanripponvirinae</taxon>
        <taxon>Tsamsavirus</taxon>
        <taxon>Tsamsavirus izhevsk</taxon>
    </lineage>
</organism>
<dbReference type="PANTHER" id="PTHR43061">
    <property type="entry name" value="GTP DIPHOSPHOKINASE RSH1, CHLOROPLASTIC-RELATED"/>
    <property type="match status" value="1"/>
</dbReference>
<proteinExistence type="predicted"/>
<name>A0A6H0X656_9CAUD</name>
<dbReference type="EMBL" id="MT254578">
    <property type="protein sequence ID" value="QIW89776.1"/>
    <property type="molecule type" value="Genomic_DNA"/>
</dbReference>
<accession>A0A6H0X656</accession>
<gene>
    <name evidence="1" type="ORF">Izhevsk_95</name>
</gene>